<dbReference type="InterPro" id="IPR001002">
    <property type="entry name" value="Chitin-bd_1"/>
</dbReference>
<feature type="domain" description="Chitin-binding type-1" evidence="3">
    <location>
        <begin position="8"/>
        <end position="55"/>
    </location>
</feature>
<feature type="disulfide bond" evidence="2">
    <location>
        <begin position="28"/>
        <end position="42"/>
    </location>
</feature>
<dbReference type="OrthoDB" id="5985073at2759"/>
<dbReference type="InterPro" id="IPR036861">
    <property type="entry name" value="Endochitinase-like_sf"/>
</dbReference>
<evidence type="ECO:0000313" key="5">
    <source>
        <dbReference type="Proteomes" id="UP000799777"/>
    </source>
</evidence>
<keyword evidence="5" id="KW-1185">Reference proteome</keyword>
<dbReference type="Gene3D" id="3.30.60.10">
    <property type="entry name" value="Endochitinase-like"/>
    <property type="match status" value="1"/>
</dbReference>
<accession>A0A9P4HDS2</accession>
<dbReference type="Proteomes" id="UP000799777">
    <property type="component" value="Unassembled WGS sequence"/>
</dbReference>
<sequence>SSRAITTNARCGPSFGGKTCQGSKWGDCCSQYSYCGSTNDYCNAKTCQKGYGKCN</sequence>
<name>A0A9P4HDS2_9PLEO</name>
<dbReference type="SUPFAM" id="SSF57016">
    <property type="entry name" value="Plant lectins/antimicrobial peptides"/>
    <property type="match status" value="1"/>
</dbReference>
<keyword evidence="1 2" id="KW-0147">Chitin-binding</keyword>
<evidence type="ECO:0000313" key="4">
    <source>
        <dbReference type="EMBL" id="KAF2032920.1"/>
    </source>
</evidence>
<proteinExistence type="predicted"/>
<protein>
    <recommendedName>
        <fullName evidence="3">Chitin-binding type-1 domain-containing protein</fullName>
    </recommendedName>
</protein>
<evidence type="ECO:0000256" key="1">
    <source>
        <dbReference type="ARBA" id="ARBA00022669"/>
    </source>
</evidence>
<dbReference type="SMART" id="SM00270">
    <property type="entry name" value="ChtBD1"/>
    <property type="match status" value="1"/>
</dbReference>
<dbReference type="AlphaFoldDB" id="A0A9P4HDS2"/>
<organism evidence="4 5">
    <name type="scientific">Setomelanomma holmii</name>
    <dbReference type="NCBI Taxonomy" id="210430"/>
    <lineage>
        <taxon>Eukaryota</taxon>
        <taxon>Fungi</taxon>
        <taxon>Dikarya</taxon>
        <taxon>Ascomycota</taxon>
        <taxon>Pezizomycotina</taxon>
        <taxon>Dothideomycetes</taxon>
        <taxon>Pleosporomycetidae</taxon>
        <taxon>Pleosporales</taxon>
        <taxon>Pleosporineae</taxon>
        <taxon>Phaeosphaeriaceae</taxon>
        <taxon>Setomelanomma</taxon>
    </lineage>
</organism>
<comment type="caution">
    <text evidence="2">Lacks conserved residue(s) required for the propagation of feature annotation.</text>
</comment>
<keyword evidence="2" id="KW-1015">Disulfide bond</keyword>
<reference evidence="4" key="1">
    <citation type="journal article" date="2020" name="Stud. Mycol.">
        <title>101 Dothideomycetes genomes: a test case for predicting lifestyles and emergence of pathogens.</title>
        <authorList>
            <person name="Haridas S."/>
            <person name="Albert R."/>
            <person name="Binder M."/>
            <person name="Bloem J."/>
            <person name="Labutti K."/>
            <person name="Salamov A."/>
            <person name="Andreopoulos B."/>
            <person name="Baker S."/>
            <person name="Barry K."/>
            <person name="Bills G."/>
            <person name="Bluhm B."/>
            <person name="Cannon C."/>
            <person name="Castanera R."/>
            <person name="Culley D."/>
            <person name="Daum C."/>
            <person name="Ezra D."/>
            <person name="Gonzalez J."/>
            <person name="Henrissat B."/>
            <person name="Kuo A."/>
            <person name="Liang C."/>
            <person name="Lipzen A."/>
            <person name="Lutzoni F."/>
            <person name="Magnuson J."/>
            <person name="Mondo S."/>
            <person name="Nolan M."/>
            <person name="Ohm R."/>
            <person name="Pangilinan J."/>
            <person name="Park H.-J."/>
            <person name="Ramirez L."/>
            <person name="Alfaro M."/>
            <person name="Sun H."/>
            <person name="Tritt A."/>
            <person name="Yoshinaga Y."/>
            <person name="Zwiers L.-H."/>
            <person name="Turgeon B."/>
            <person name="Goodwin S."/>
            <person name="Spatafora J."/>
            <person name="Crous P."/>
            <person name="Grigoriev I."/>
        </authorList>
    </citation>
    <scope>NUCLEOTIDE SEQUENCE</scope>
    <source>
        <strain evidence="4">CBS 110217</strain>
    </source>
</reference>
<evidence type="ECO:0000259" key="3">
    <source>
        <dbReference type="PROSITE" id="PS50941"/>
    </source>
</evidence>
<comment type="caution">
    <text evidence="4">The sequence shown here is derived from an EMBL/GenBank/DDBJ whole genome shotgun (WGS) entry which is preliminary data.</text>
</comment>
<dbReference type="GO" id="GO:0008061">
    <property type="term" value="F:chitin binding"/>
    <property type="evidence" value="ECO:0007669"/>
    <property type="project" value="UniProtKB-UniRule"/>
</dbReference>
<dbReference type="EMBL" id="ML978169">
    <property type="protein sequence ID" value="KAF2032920.1"/>
    <property type="molecule type" value="Genomic_DNA"/>
</dbReference>
<feature type="non-terminal residue" evidence="4">
    <location>
        <position position="55"/>
    </location>
</feature>
<feature type="non-terminal residue" evidence="4">
    <location>
        <position position="1"/>
    </location>
</feature>
<gene>
    <name evidence="4" type="ORF">EK21DRAFT_44637</name>
</gene>
<evidence type="ECO:0000256" key="2">
    <source>
        <dbReference type="PROSITE-ProRule" id="PRU00261"/>
    </source>
</evidence>
<dbReference type="Pfam" id="PF00187">
    <property type="entry name" value="Chitin_bind_1"/>
    <property type="match status" value="1"/>
</dbReference>
<dbReference type="PROSITE" id="PS50941">
    <property type="entry name" value="CHIT_BIND_I_2"/>
    <property type="match status" value="1"/>
</dbReference>